<gene>
    <name evidence="1" type="ORF">B0T11DRAFT_64593</name>
</gene>
<proteinExistence type="predicted"/>
<comment type="caution">
    <text evidence="1">The sequence shown here is derived from an EMBL/GenBank/DDBJ whole genome shotgun (WGS) entry which is preliminary data.</text>
</comment>
<accession>A0A8K0TPS2</accession>
<organism evidence="1 2">
    <name type="scientific">Plectosphaerella cucumerina</name>
    <dbReference type="NCBI Taxonomy" id="40658"/>
    <lineage>
        <taxon>Eukaryota</taxon>
        <taxon>Fungi</taxon>
        <taxon>Dikarya</taxon>
        <taxon>Ascomycota</taxon>
        <taxon>Pezizomycotina</taxon>
        <taxon>Sordariomycetes</taxon>
        <taxon>Hypocreomycetidae</taxon>
        <taxon>Glomerellales</taxon>
        <taxon>Plectosphaerellaceae</taxon>
        <taxon>Plectosphaerella</taxon>
    </lineage>
</organism>
<sequence length="161" mass="17806">MHFPHHMCLIITPDVRLRRVDAALLRAAHFPSQVFSHSALFSSKPGSISILRRRGWEDKSGLCELSGRPGSGGRCRGVLVLLGGPTTASTFGGFGGRLFFLARVQSVHHILESWFSAVANLRSRWMIKLVERGKVPKLRVDGLVTLQQQHGVNLINNRSVC</sequence>
<dbReference type="AlphaFoldDB" id="A0A8K0TPS2"/>
<protein>
    <submittedName>
        <fullName evidence="1">Uncharacterized protein</fullName>
    </submittedName>
</protein>
<dbReference type="Proteomes" id="UP000813385">
    <property type="component" value="Unassembled WGS sequence"/>
</dbReference>
<evidence type="ECO:0000313" key="1">
    <source>
        <dbReference type="EMBL" id="KAH7368492.1"/>
    </source>
</evidence>
<evidence type="ECO:0000313" key="2">
    <source>
        <dbReference type="Proteomes" id="UP000813385"/>
    </source>
</evidence>
<name>A0A8K0TPS2_9PEZI</name>
<reference evidence="1" key="1">
    <citation type="journal article" date="2021" name="Nat. Commun.">
        <title>Genetic determinants of endophytism in the Arabidopsis root mycobiome.</title>
        <authorList>
            <person name="Mesny F."/>
            <person name="Miyauchi S."/>
            <person name="Thiergart T."/>
            <person name="Pickel B."/>
            <person name="Atanasova L."/>
            <person name="Karlsson M."/>
            <person name="Huettel B."/>
            <person name="Barry K.W."/>
            <person name="Haridas S."/>
            <person name="Chen C."/>
            <person name="Bauer D."/>
            <person name="Andreopoulos W."/>
            <person name="Pangilinan J."/>
            <person name="LaButti K."/>
            <person name="Riley R."/>
            <person name="Lipzen A."/>
            <person name="Clum A."/>
            <person name="Drula E."/>
            <person name="Henrissat B."/>
            <person name="Kohler A."/>
            <person name="Grigoriev I.V."/>
            <person name="Martin F.M."/>
            <person name="Hacquard S."/>
        </authorList>
    </citation>
    <scope>NUCLEOTIDE SEQUENCE</scope>
    <source>
        <strain evidence="1">MPI-CAGE-AT-0016</strain>
    </source>
</reference>
<dbReference type="EMBL" id="JAGPXD010000002">
    <property type="protein sequence ID" value="KAH7368492.1"/>
    <property type="molecule type" value="Genomic_DNA"/>
</dbReference>
<keyword evidence="2" id="KW-1185">Reference proteome</keyword>